<dbReference type="EMBL" id="PKPP01003779">
    <property type="protein sequence ID" value="PWA67709.1"/>
    <property type="molecule type" value="Genomic_DNA"/>
</dbReference>
<evidence type="ECO:0000313" key="3">
    <source>
        <dbReference type="Proteomes" id="UP000245207"/>
    </source>
</evidence>
<name>A0A2U1N2I5_ARTAN</name>
<feature type="region of interest" description="Disordered" evidence="1">
    <location>
        <begin position="1"/>
        <end position="33"/>
    </location>
</feature>
<proteinExistence type="predicted"/>
<comment type="caution">
    <text evidence="2">The sequence shown here is derived from an EMBL/GenBank/DDBJ whole genome shotgun (WGS) entry which is preliminary data.</text>
</comment>
<feature type="compositionally biased region" description="Low complexity" evidence="1">
    <location>
        <begin position="14"/>
        <end position="31"/>
    </location>
</feature>
<keyword evidence="3" id="KW-1185">Reference proteome</keyword>
<reference evidence="2 3" key="1">
    <citation type="journal article" date="2018" name="Mol. Plant">
        <title>The genome of Artemisia annua provides insight into the evolution of Asteraceae family and artemisinin biosynthesis.</title>
        <authorList>
            <person name="Shen Q."/>
            <person name="Zhang L."/>
            <person name="Liao Z."/>
            <person name="Wang S."/>
            <person name="Yan T."/>
            <person name="Shi P."/>
            <person name="Liu M."/>
            <person name="Fu X."/>
            <person name="Pan Q."/>
            <person name="Wang Y."/>
            <person name="Lv Z."/>
            <person name="Lu X."/>
            <person name="Zhang F."/>
            <person name="Jiang W."/>
            <person name="Ma Y."/>
            <person name="Chen M."/>
            <person name="Hao X."/>
            <person name="Li L."/>
            <person name="Tang Y."/>
            <person name="Lv G."/>
            <person name="Zhou Y."/>
            <person name="Sun X."/>
            <person name="Brodelius P.E."/>
            <person name="Rose J.K.C."/>
            <person name="Tang K."/>
        </authorList>
    </citation>
    <scope>NUCLEOTIDE SEQUENCE [LARGE SCALE GENOMIC DNA]</scope>
    <source>
        <strain evidence="3">cv. Huhao1</strain>
        <tissue evidence="2">Leaf</tissue>
    </source>
</reference>
<accession>A0A2U1N2I5</accession>
<evidence type="ECO:0000313" key="2">
    <source>
        <dbReference type="EMBL" id="PWA67709.1"/>
    </source>
</evidence>
<dbReference type="Proteomes" id="UP000245207">
    <property type="component" value="Unassembled WGS sequence"/>
</dbReference>
<gene>
    <name evidence="2" type="ORF">CTI12_AA315410</name>
</gene>
<sequence length="115" mass="13053">MSITIRMRTRKRSYSSVAKSQVSSNSHSVAKSQKKKKCVSWGSSYARIVATDPNIVQLRGHGLSANEITLFARYLEQNPQIVSHAFLNMKGDQEKINFIRELDLTPYKDNPNPNQ</sequence>
<protein>
    <submittedName>
        <fullName evidence="2">Uncharacterized protein</fullName>
    </submittedName>
</protein>
<organism evidence="2 3">
    <name type="scientific">Artemisia annua</name>
    <name type="common">Sweet wormwood</name>
    <dbReference type="NCBI Taxonomy" id="35608"/>
    <lineage>
        <taxon>Eukaryota</taxon>
        <taxon>Viridiplantae</taxon>
        <taxon>Streptophyta</taxon>
        <taxon>Embryophyta</taxon>
        <taxon>Tracheophyta</taxon>
        <taxon>Spermatophyta</taxon>
        <taxon>Magnoliopsida</taxon>
        <taxon>eudicotyledons</taxon>
        <taxon>Gunneridae</taxon>
        <taxon>Pentapetalae</taxon>
        <taxon>asterids</taxon>
        <taxon>campanulids</taxon>
        <taxon>Asterales</taxon>
        <taxon>Asteraceae</taxon>
        <taxon>Asteroideae</taxon>
        <taxon>Anthemideae</taxon>
        <taxon>Artemisiinae</taxon>
        <taxon>Artemisia</taxon>
    </lineage>
</organism>
<dbReference type="AlphaFoldDB" id="A0A2U1N2I5"/>
<evidence type="ECO:0000256" key="1">
    <source>
        <dbReference type="SAM" id="MobiDB-lite"/>
    </source>
</evidence>